<evidence type="ECO:0000259" key="1">
    <source>
        <dbReference type="Pfam" id="PF12706"/>
    </source>
</evidence>
<reference evidence="2 3" key="1">
    <citation type="submission" date="2015-11" db="EMBL/GenBank/DDBJ databases">
        <title>Genome Sequence of Bacillus simplex strain VanAntwerpen2.</title>
        <authorList>
            <person name="Couger M.B."/>
        </authorList>
    </citation>
    <scope>NUCLEOTIDE SEQUENCE [LARGE SCALE GENOMIC DNA]</scope>
    <source>
        <strain evidence="2 3">VanAntwerpen02</strain>
    </source>
</reference>
<feature type="domain" description="Metallo-beta-lactamase" evidence="1">
    <location>
        <begin position="114"/>
        <end position="310"/>
    </location>
</feature>
<dbReference type="InterPro" id="IPR001279">
    <property type="entry name" value="Metallo-B-lactamas"/>
</dbReference>
<dbReference type="PANTHER" id="PTHR15032:SF4">
    <property type="entry name" value="N-ACYL-PHOSPHATIDYLETHANOLAMINE-HYDROLYZING PHOSPHOLIPASE D"/>
    <property type="match status" value="1"/>
</dbReference>
<evidence type="ECO:0000313" key="2">
    <source>
        <dbReference type="EMBL" id="KWW20509.1"/>
    </source>
</evidence>
<sequence length="361" mass="41188">MLKIVKIIVSSFILLFLFLKLYPPLGKRTTKAKVRMFNEKDNFANGKFQNQVPTSQAMSLKHMGSILRDYIRGNPKKRPNTPITINTKGMAADDSNKITWFGHSAFMLELDGKTILVDPMFGKAPTPFPWFGNKRFSGELPVDLDSLPPIDAVILSHDHYDHLDYHSIKNLKDKVGQFIVPLGVGGHLERWGVNEELISEHNWWDEVSFKGLHLVCTPARHFSGRSLTDGNTTLWCSWVISGERQNIFFSGDSGYGTHFKEIGEKYGPFDLTLMECGQYDERWSTIHMMPEETVQAHIDVQGKRMIPIHWAGFTLSFHDWTDPIVRVTKAANELDVQICTPQLGEPVQIGAKEFPQTEWWK</sequence>
<dbReference type="Gene3D" id="3.60.15.10">
    <property type="entry name" value="Ribonuclease Z/Hydroxyacylglutathione hydrolase-like"/>
    <property type="match status" value="1"/>
</dbReference>
<dbReference type="AlphaFoldDB" id="A0A109MZ38"/>
<dbReference type="InterPro" id="IPR024884">
    <property type="entry name" value="NAPE-PLD"/>
</dbReference>
<dbReference type="PANTHER" id="PTHR15032">
    <property type="entry name" value="N-ACYL-PHOSPHATIDYLETHANOLAMINE-HYDROLYZING PHOSPHOLIPASE D"/>
    <property type="match status" value="1"/>
</dbReference>
<accession>A0A109MZ38</accession>
<dbReference type="Pfam" id="PF12706">
    <property type="entry name" value="Lactamase_B_2"/>
    <property type="match status" value="1"/>
</dbReference>
<gene>
    <name evidence="2" type="ORF">AS888_18275</name>
</gene>
<name>A0A109MZ38_9BACI</name>
<dbReference type="EMBL" id="LNNH01000016">
    <property type="protein sequence ID" value="KWW20509.1"/>
    <property type="molecule type" value="Genomic_DNA"/>
</dbReference>
<comment type="caution">
    <text evidence="2">The sequence shown here is derived from an EMBL/GenBank/DDBJ whole genome shotgun (WGS) entry which is preliminary data.</text>
</comment>
<protein>
    <recommendedName>
        <fullName evidence="1">Metallo-beta-lactamase domain-containing protein</fullName>
    </recommendedName>
</protein>
<dbReference type="SUPFAM" id="SSF56281">
    <property type="entry name" value="Metallo-hydrolase/oxidoreductase"/>
    <property type="match status" value="1"/>
</dbReference>
<dbReference type="GO" id="GO:0070290">
    <property type="term" value="F:N-acylphosphatidylethanolamine-specific phospholipase D activity"/>
    <property type="evidence" value="ECO:0007669"/>
    <property type="project" value="InterPro"/>
</dbReference>
<organism evidence="2 3">
    <name type="scientific">Peribacillus simplex</name>
    <dbReference type="NCBI Taxonomy" id="1478"/>
    <lineage>
        <taxon>Bacteria</taxon>
        <taxon>Bacillati</taxon>
        <taxon>Bacillota</taxon>
        <taxon>Bacilli</taxon>
        <taxon>Bacillales</taxon>
        <taxon>Bacillaceae</taxon>
        <taxon>Peribacillus</taxon>
    </lineage>
</organism>
<dbReference type="PIRSF" id="PIRSF038896">
    <property type="entry name" value="NAPE-PLD"/>
    <property type="match status" value="1"/>
</dbReference>
<proteinExistence type="predicted"/>
<dbReference type="GO" id="GO:0005737">
    <property type="term" value="C:cytoplasm"/>
    <property type="evidence" value="ECO:0007669"/>
    <property type="project" value="TreeGrafter"/>
</dbReference>
<dbReference type="GO" id="GO:0008270">
    <property type="term" value="F:zinc ion binding"/>
    <property type="evidence" value="ECO:0007669"/>
    <property type="project" value="InterPro"/>
</dbReference>
<dbReference type="Proteomes" id="UP000064189">
    <property type="component" value="Unassembled WGS sequence"/>
</dbReference>
<evidence type="ECO:0000313" key="3">
    <source>
        <dbReference type="Proteomes" id="UP000064189"/>
    </source>
</evidence>
<dbReference type="InterPro" id="IPR036866">
    <property type="entry name" value="RibonucZ/Hydroxyglut_hydro"/>
</dbReference>
<keyword evidence="3" id="KW-1185">Reference proteome</keyword>
<dbReference type="RefSeq" id="WP_061141940.1">
    <property type="nucleotide sequence ID" value="NZ_LNNH01000016.1"/>
</dbReference>